<feature type="domain" description="Peptidase M1 membrane alanine aminopeptidase" evidence="15">
    <location>
        <begin position="350"/>
        <end position="448"/>
    </location>
</feature>
<dbReference type="EMBL" id="JTDY01003068">
    <property type="protein sequence ID" value="KOB70211.1"/>
    <property type="molecule type" value="Genomic_DNA"/>
</dbReference>
<keyword evidence="7 11" id="KW-0862">Zinc</keyword>
<dbReference type="PRINTS" id="PR00756">
    <property type="entry name" value="ALADIPTASE"/>
</dbReference>
<dbReference type="GO" id="GO:0098552">
    <property type="term" value="C:side of membrane"/>
    <property type="evidence" value="ECO:0007669"/>
    <property type="project" value="UniProtKB-KW"/>
</dbReference>
<keyword evidence="18" id="KW-0031">Aminopeptidase</keyword>
<evidence type="ECO:0000256" key="11">
    <source>
        <dbReference type="PIRSR" id="PIRSR634016-3"/>
    </source>
</evidence>
<evidence type="ECO:0000256" key="14">
    <source>
        <dbReference type="SAM" id="Phobius"/>
    </source>
</evidence>
<evidence type="ECO:0000256" key="5">
    <source>
        <dbReference type="ARBA" id="ARBA00022723"/>
    </source>
</evidence>
<feature type="binding site" evidence="11">
    <location>
        <position position="1151"/>
    </location>
    <ligand>
        <name>Zn(2+)</name>
        <dbReference type="ChEBI" id="CHEBI:29105"/>
        <note>catalytic</note>
    </ligand>
</feature>
<evidence type="ECO:0000259" key="15">
    <source>
        <dbReference type="Pfam" id="PF01433"/>
    </source>
</evidence>
<feature type="transmembrane region" description="Helical" evidence="14">
    <location>
        <begin position="1724"/>
        <end position="1745"/>
    </location>
</feature>
<comment type="caution">
    <text evidence="18">The sequence shown here is derived from an EMBL/GenBank/DDBJ whole genome shotgun (WGS) entry which is preliminary data.</text>
</comment>
<dbReference type="GO" id="GO:0043171">
    <property type="term" value="P:peptide catabolic process"/>
    <property type="evidence" value="ECO:0007669"/>
    <property type="project" value="TreeGrafter"/>
</dbReference>
<dbReference type="Gene3D" id="3.30.2010.30">
    <property type="match status" value="1"/>
</dbReference>
<dbReference type="Gene3D" id="1.25.50.20">
    <property type="match status" value="2"/>
</dbReference>
<evidence type="ECO:0000313" key="18">
    <source>
        <dbReference type="EMBL" id="KOB70211.1"/>
    </source>
</evidence>
<gene>
    <name evidence="18" type="ORF">OBRU01_15689</name>
</gene>
<evidence type="ECO:0000256" key="9">
    <source>
        <dbReference type="ARBA" id="ARBA00023288"/>
    </source>
</evidence>
<dbReference type="InterPro" id="IPR050344">
    <property type="entry name" value="Peptidase_M1_aminopeptidases"/>
</dbReference>
<evidence type="ECO:0000256" key="2">
    <source>
        <dbReference type="ARBA" id="ARBA00010136"/>
    </source>
</evidence>
<comment type="cofactor">
    <cofactor evidence="11">
        <name>Zn(2+)</name>
        <dbReference type="ChEBI" id="CHEBI:29105"/>
    </cofactor>
    <text evidence="11">Binds 1 zinc ion per subunit.</text>
</comment>
<evidence type="ECO:0000256" key="1">
    <source>
        <dbReference type="ARBA" id="ARBA00004609"/>
    </source>
</evidence>
<comment type="subcellular location">
    <subcellularLocation>
        <location evidence="1">Cell membrane</location>
        <topology evidence="1">Lipid-anchor</topology>
        <topology evidence="1">GPI-anchor</topology>
    </subcellularLocation>
</comment>
<dbReference type="GO" id="GO:0006508">
    <property type="term" value="P:proteolysis"/>
    <property type="evidence" value="ECO:0007669"/>
    <property type="project" value="UniProtKB-KW"/>
</dbReference>
<dbReference type="GO" id="GO:0005737">
    <property type="term" value="C:cytoplasm"/>
    <property type="evidence" value="ECO:0007669"/>
    <property type="project" value="TreeGrafter"/>
</dbReference>
<evidence type="ECO:0000256" key="6">
    <source>
        <dbReference type="ARBA" id="ARBA00022801"/>
    </source>
</evidence>
<keyword evidence="9" id="KW-0449">Lipoprotein</keyword>
<proteinExistence type="inferred from homology"/>
<reference evidence="18 19" key="1">
    <citation type="journal article" date="2015" name="Genome Biol. Evol.">
        <title>The genome of winter moth (Operophtera brumata) provides a genomic perspective on sexual dimorphism and phenology.</title>
        <authorList>
            <person name="Derks M.F."/>
            <person name="Smit S."/>
            <person name="Salis L."/>
            <person name="Schijlen E."/>
            <person name="Bossers A."/>
            <person name="Mateman C."/>
            <person name="Pijl A.S."/>
            <person name="de Ridder D."/>
            <person name="Groenen M.A."/>
            <person name="Visser M.E."/>
            <person name="Megens H.J."/>
        </authorList>
    </citation>
    <scope>NUCLEOTIDE SEQUENCE [LARGE SCALE GENOMIC DNA]</scope>
    <source>
        <strain evidence="18">WM2013NL</strain>
        <tissue evidence="18">Head and thorax</tissue>
    </source>
</reference>
<dbReference type="GO" id="GO:0005886">
    <property type="term" value="C:plasma membrane"/>
    <property type="evidence" value="ECO:0007669"/>
    <property type="project" value="UniProtKB-SubCell"/>
</dbReference>
<feature type="binding site" evidence="11">
    <location>
        <position position="1147"/>
    </location>
    <ligand>
        <name>Zn(2+)</name>
        <dbReference type="ChEBI" id="CHEBI:29105"/>
        <note>catalytic</note>
    </ligand>
</feature>
<accession>A0A0L7L4F8</accession>
<feature type="active site" description="Proton acceptor" evidence="10">
    <location>
        <position position="1148"/>
    </location>
</feature>
<dbReference type="SUPFAM" id="SSF55486">
    <property type="entry name" value="Metalloproteases ('zincins'), catalytic domain"/>
    <property type="match status" value="2"/>
</dbReference>
<keyword evidence="4" id="KW-0645">Protease</keyword>
<evidence type="ECO:0000259" key="16">
    <source>
        <dbReference type="Pfam" id="PF11838"/>
    </source>
</evidence>
<dbReference type="InterPro" id="IPR034016">
    <property type="entry name" value="M1_APN-typ"/>
</dbReference>
<dbReference type="Proteomes" id="UP000037510">
    <property type="component" value="Unassembled WGS sequence"/>
</dbReference>
<feature type="region of interest" description="Disordered" evidence="13">
    <location>
        <begin position="1660"/>
        <end position="1681"/>
    </location>
</feature>
<keyword evidence="14" id="KW-0472">Membrane</keyword>
<dbReference type="Pfam" id="PF17900">
    <property type="entry name" value="Peptidase_M1_N"/>
    <property type="match status" value="2"/>
</dbReference>
<dbReference type="InterPro" id="IPR001930">
    <property type="entry name" value="Peptidase_M1"/>
</dbReference>
<dbReference type="Gene3D" id="1.10.3480.20">
    <property type="match status" value="1"/>
</dbReference>
<feature type="site" description="Transition state stabilizer" evidence="12">
    <location>
        <position position="1233"/>
    </location>
</feature>
<organism evidence="18 19">
    <name type="scientific">Operophtera brumata</name>
    <name type="common">Winter moth</name>
    <name type="synonym">Phalaena brumata</name>
    <dbReference type="NCBI Taxonomy" id="104452"/>
    <lineage>
        <taxon>Eukaryota</taxon>
        <taxon>Metazoa</taxon>
        <taxon>Ecdysozoa</taxon>
        <taxon>Arthropoda</taxon>
        <taxon>Hexapoda</taxon>
        <taxon>Insecta</taxon>
        <taxon>Pterygota</taxon>
        <taxon>Neoptera</taxon>
        <taxon>Endopterygota</taxon>
        <taxon>Lepidoptera</taxon>
        <taxon>Glossata</taxon>
        <taxon>Ditrysia</taxon>
        <taxon>Geometroidea</taxon>
        <taxon>Geometridae</taxon>
        <taxon>Larentiinae</taxon>
        <taxon>Operophtera</taxon>
    </lineage>
</organism>
<keyword evidence="6" id="KW-0378">Hydrolase</keyword>
<keyword evidence="14" id="KW-1133">Transmembrane helix</keyword>
<evidence type="ECO:0000256" key="10">
    <source>
        <dbReference type="PIRSR" id="PIRSR634016-1"/>
    </source>
</evidence>
<feature type="domain" description="Aminopeptidase N-like N-terminal" evidence="17">
    <location>
        <begin position="860"/>
        <end position="1044"/>
    </location>
</feature>
<evidence type="ECO:0000256" key="13">
    <source>
        <dbReference type="SAM" id="MobiDB-lite"/>
    </source>
</evidence>
<sequence length="1746" mass="199433">MKDKVKEGEGQEMSKFFKIAFGFMALAIVMADDDLPLWSKEFEPTFTFAGASERNTEEIYRLPENVIPLEYDIYIDLFFEERTEKPFSFEGKEYIIIQAKEENVTEVVLHANVKSINAISLTVSATNVPVHLNNLNPFNEEPQYHFLKINLAQTLEVGTNYTLFIDYSNTMNEGPMKRGIWRGWYTDADGVEKIYATTHFQPYNARQAFPCWDEPLFKSVFNLHLTKPSTYIGTFSNTGSKTLSFVRTNRIQEDFHATPKMSSYLVTFLVSESFQVIAQNESFTPSIRIIGRSNTANLGDHALKLAVGMTEHFDEYFQMPYSTLHPNLLNDHISSPDWASAGTENWGMMFPEYELHEHFNSRYLQNSLSFDSGVGTVPMNHDVNTPAQVTGHFGTISYSKGAAFLRMTVDIVSEDTFRKACQYFLKENEFEPTNQYDLYNAFKQAIDEDNSLQEYGDFDFEEYYRIWVNDPGYPLLEVEVDHTTGNIKLKQERFFLNANAAPTGHIYPIPITYTTKTNNDFTKLTPIMILDKDTYELPAVAANEWHYQPIITRGPTLDKSEWALIRYTSDSVIQSWTLQGELRSENVGAYHRSFIVDDVFAFMRSGHLTYSFGFNILRFLRTETNFHVWDPAITGHIPVKEAELTMMAPISFRIHPRVRRSVYVTGLREGDRSDYIFLLQRFRESNFANDQLEMLRGLGAAKDPEILNDYLDVTLNKEVRSHDKVNAFNYALLGNQQNAVTVLQFVKNKINEIRVAYVEDSPPNPYETWLSTQSSLPQYNSAMNAIASARSNIAWGDANADTILAAARDTMAKFMTLIALAGLLALVAADLPFDVSESILRNTADDIDPTIYRLPEDLDPIHFEVEITPYFEDAPAGKENFTFDGIVNITFKAVKENINSLFIQENVKDILTVSLTDTADPPVPIRLNSDLPVERIRAYHFLKINLAEGVTLENGKEYRLRINYEGFINETPLQRGVFRGSYRDQNGNLHWYAATHLQPVNSRQAFPAFDEPGFKSTFDIIINRPAHFNETYSNMPIKSSTQYGEYALEVGPPVTKWLEDYLGIEYYTMAENIKNDQIASPYWASGATENWGLWKAAIGQHFYKKFKIVMYLKQLIDKLRPKELRLLYEEGETNALDKMYIGTITAHELAHKWFGNLITCRWWDNVWINEGFASYFEYFAMDGVDKDLELEDQFNIMYVQSALSTDSAINTRALQHTVNSPAQVTGHFSGISYSKGASLLLMLKHFVGETTFKNALHLFLDDIAFAEAVEENAVDLGTDITAFMKYWVDEPGYPVLNVNVDMSSGIITLEQERFYISTSAPESTQVWSLPLTFTTGNDPNWDNLTPTKERFYISTSAPESTQVWSLPLTFTTGNDPNWDNLTPTKVMTEKTDSITKEPVHEWVIFNVQQKGIYRVNYDTHNWEMIASALSRNYASIHHLNRAQIVDDVFALMRAEKMEYELGFQVLDFLKQDTSYYSWYPAITGFNWLRNRFLHLPDVLLEFDSVLYQFLDAVVEDLGFEVVDNEPLTRTLNRFFVLTFACNIGHEACVNNAVEKFKALMTDGTAVNPNLRRHVFCEGLRDGGYDEWKFLFDRRQRSNNQGDEVAMLRSLGCTTNDQARREYLDMILNDDVVKAQDRVNAFTFLMMGDRSNAQRRLCPRQPGLGHGARSAHPEGRQGIRRDNPPHYCTHAISACGSALQVVASARASQTWGTERAQRILRAARGSAATILPTTVLMLSALVALLFK</sequence>
<feature type="binding site" evidence="11">
    <location>
        <position position="1170"/>
    </location>
    <ligand>
        <name>Zn(2+)</name>
        <dbReference type="ChEBI" id="CHEBI:29105"/>
        <note>catalytic</note>
    </ligand>
</feature>
<evidence type="ECO:0000256" key="12">
    <source>
        <dbReference type="PIRSR" id="PIRSR634016-4"/>
    </source>
</evidence>
<feature type="compositionally biased region" description="Basic and acidic residues" evidence="13">
    <location>
        <begin position="1670"/>
        <end position="1681"/>
    </location>
</feature>
<keyword evidence="19" id="KW-1185">Reference proteome</keyword>
<dbReference type="GO" id="GO:0008270">
    <property type="term" value="F:zinc ion binding"/>
    <property type="evidence" value="ECO:0007669"/>
    <property type="project" value="InterPro"/>
</dbReference>
<keyword evidence="14" id="KW-0812">Transmembrane</keyword>
<dbReference type="InterPro" id="IPR045357">
    <property type="entry name" value="Aminopeptidase_N-like_N"/>
</dbReference>
<evidence type="ECO:0000313" key="19">
    <source>
        <dbReference type="Proteomes" id="UP000037510"/>
    </source>
</evidence>
<evidence type="ECO:0000256" key="8">
    <source>
        <dbReference type="ARBA" id="ARBA00023049"/>
    </source>
</evidence>
<feature type="domain" description="Aminopeptidase N-like N-terminal" evidence="17">
    <location>
        <begin position="68"/>
        <end position="265"/>
    </location>
</feature>
<keyword evidence="5 11" id="KW-0479">Metal-binding</keyword>
<protein>
    <submittedName>
        <fullName evidence="18">Aminopeptidase N-2</fullName>
    </submittedName>
</protein>
<dbReference type="STRING" id="104452.A0A0L7L4F8"/>
<dbReference type="SUPFAM" id="SSF63737">
    <property type="entry name" value="Leukotriene A4 hydrolase N-terminal domain"/>
    <property type="match status" value="2"/>
</dbReference>
<dbReference type="CDD" id="cd09601">
    <property type="entry name" value="M1_APN-Q_like"/>
    <property type="match status" value="2"/>
</dbReference>
<keyword evidence="3" id="KW-0325">Glycoprotein</keyword>
<dbReference type="InterPro" id="IPR014782">
    <property type="entry name" value="Peptidase_M1_dom"/>
</dbReference>
<dbReference type="Pfam" id="PF01433">
    <property type="entry name" value="Peptidase_M1"/>
    <property type="match status" value="2"/>
</dbReference>
<keyword evidence="3" id="KW-0336">GPI-anchor</keyword>
<dbReference type="PANTHER" id="PTHR11533:SF301">
    <property type="entry name" value="AMINOPEPTIDASE"/>
    <property type="match status" value="1"/>
</dbReference>
<dbReference type="Gene3D" id="2.60.40.1730">
    <property type="entry name" value="tricorn interacting facor f3 domain"/>
    <property type="match status" value="2"/>
</dbReference>
<evidence type="ECO:0000259" key="17">
    <source>
        <dbReference type="Pfam" id="PF17900"/>
    </source>
</evidence>
<name>A0A0L7L4F8_OPEBR</name>
<comment type="similarity">
    <text evidence="2">Belongs to the peptidase M1 family.</text>
</comment>
<evidence type="ECO:0000256" key="3">
    <source>
        <dbReference type="ARBA" id="ARBA00022622"/>
    </source>
</evidence>
<dbReference type="InterPro" id="IPR027268">
    <property type="entry name" value="Peptidase_M4/M1_CTD_sf"/>
</dbReference>
<dbReference type="InterPro" id="IPR042097">
    <property type="entry name" value="Aminopeptidase_N-like_N_sf"/>
</dbReference>
<evidence type="ECO:0000256" key="7">
    <source>
        <dbReference type="ARBA" id="ARBA00022833"/>
    </source>
</evidence>
<dbReference type="PANTHER" id="PTHR11533">
    <property type="entry name" value="PROTEASE M1 ZINC METALLOPROTEASE"/>
    <property type="match status" value="1"/>
</dbReference>
<feature type="domain" description="ERAP1-like C-terminal" evidence="16">
    <location>
        <begin position="1402"/>
        <end position="1642"/>
    </location>
</feature>
<dbReference type="GO" id="GO:0042277">
    <property type="term" value="F:peptide binding"/>
    <property type="evidence" value="ECO:0007669"/>
    <property type="project" value="TreeGrafter"/>
</dbReference>
<keyword evidence="8" id="KW-0482">Metalloprotease</keyword>
<feature type="domain" description="Peptidase M1 membrane alanine aminopeptidase" evidence="15">
    <location>
        <begin position="1124"/>
        <end position="1275"/>
    </location>
</feature>
<feature type="domain" description="ERAP1-like C-terminal" evidence="16">
    <location>
        <begin position="653"/>
        <end position="756"/>
    </location>
</feature>
<evidence type="ECO:0000256" key="4">
    <source>
        <dbReference type="ARBA" id="ARBA00022670"/>
    </source>
</evidence>
<dbReference type="GO" id="GO:0005615">
    <property type="term" value="C:extracellular space"/>
    <property type="evidence" value="ECO:0007669"/>
    <property type="project" value="TreeGrafter"/>
</dbReference>
<dbReference type="Gene3D" id="2.60.40.1910">
    <property type="match status" value="3"/>
</dbReference>
<dbReference type="Pfam" id="PF11838">
    <property type="entry name" value="ERAP1_C"/>
    <property type="match status" value="2"/>
</dbReference>
<dbReference type="InterPro" id="IPR024571">
    <property type="entry name" value="ERAP1-like_C_dom"/>
</dbReference>
<dbReference type="GO" id="GO:0070006">
    <property type="term" value="F:metalloaminopeptidase activity"/>
    <property type="evidence" value="ECO:0007669"/>
    <property type="project" value="TreeGrafter"/>
</dbReference>
<dbReference type="Gene3D" id="1.10.390.10">
    <property type="entry name" value="Neutral Protease Domain 2"/>
    <property type="match status" value="2"/>
</dbReference>